<gene>
    <name evidence="2" type="ORF">DFP72DRAFT_834747</name>
</gene>
<name>A0A8H6H7W7_9AGAR</name>
<dbReference type="GO" id="GO:0003676">
    <property type="term" value="F:nucleic acid binding"/>
    <property type="evidence" value="ECO:0007669"/>
    <property type="project" value="InterPro"/>
</dbReference>
<comment type="caution">
    <text evidence="2">The sequence shown here is derived from an EMBL/GenBank/DDBJ whole genome shotgun (WGS) entry which is preliminary data.</text>
</comment>
<dbReference type="OrthoDB" id="3253907at2759"/>
<dbReference type="Gene3D" id="3.30.420.10">
    <property type="entry name" value="Ribonuclease H-like superfamily/Ribonuclease H"/>
    <property type="match status" value="1"/>
</dbReference>
<dbReference type="Proteomes" id="UP000521943">
    <property type="component" value="Unassembled WGS sequence"/>
</dbReference>
<dbReference type="PROSITE" id="PS50879">
    <property type="entry name" value="RNASE_H_1"/>
    <property type="match status" value="1"/>
</dbReference>
<dbReference type="AlphaFoldDB" id="A0A8H6H7W7"/>
<dbReference type="Pfam" id="PF00075">
    <property type="entry name" value="RNase_H"/>
    <property type="match status" value="1"/>
</dbReference>
<evidence type="ECO:0000313" key="2">
    <source>
        <dbReference type="EMBL" id="KAF6741172.1"/>
    </source>
</evidence>
<dbReference type="InterPro" id="IPR036397">
    <property type="entry name" value="RNaseH_sf"/>
</dbReference>
<dbReference type="EMBL" id="JACGCI010000278">
    <property type="protein sequence ID" value="KAF6741172.1"/>
    <property type="molecule type" value="Genomic_DNA"/>
</dbReference>
<dbReference type="InterPro" id="IPR012337">
    <property type="entry name" value="RNaseH-like_sf"/>
</dbReference>
<sequence>MASNNAGELVAALVAVQKNHRSQYVNIVSDSKYTIDALTTLLPRWADEGFTNCKNVDILAALYGEILSTRSTVRTKKVKGHSGDPGNDAADALAAEGAEKDAPDNLNLREGLFIRGAGVRLAAATQSLLYRAIRRRAPKHFRARTAANIEQIQSVVEEINGEKPLESTIWSSLGKGTTLTKKAKIFLWKTVHEGHKLGVYWKKIDSDPLTARMPCRLCQVPVESMSHLLFECRASGQETAWQVFNELWDRTGRDKPYITMGTVMGIGLILIKDGQGKTLTGATRLFRILVSETVYAIWLNRCDWRIGKDSDPSKILPPAEVRSRLLKAINVRLRNDRILTNRRSYGKKALNKKLIERTWYKVLDEAPSSALPPDWVSNMGVLVGVGRVRRPPGRNR</sequence>
<dbReference type="SUPFAM" id="SSF53098">
    <property type="entry name" value="Ribonuclease H-like"/>
    <property type="match status" value="1"/>
</dbReference>
<evidence type="ECO:0000313" key="3">
    <source>
        <dbReference type="Proteomes" id="UP000521943"/>
    </source>
</evidence>
<accession>A0A8H6H7W7</accession>
<dbReference type="GO" id="GO:0004523">
    <property type="term" value="F:RNA-DNA hybrid ribonuclease activity"/>
    <property type="evidence" value="ECO:0007669"/>
    <property type="project" value="InterPro"/>
</dbReference>
<organism evidence="2 3">
    <name type="scientific">Ephemerocybe angulata</name>
    <dbReference type="NCBI Taxonomy" id="980116"/>
    <lineage>
        <taxon>Eukaryota</taxon>
        <taxon>Fungi</taxon>
        <taxon>Dikarya</taxon>
        <taxon>Basidiomycota</taxon>
        <taxon>Agaricomycotina</taxon>
        <taxon>Agaricomycetes</taxon>
        <taxon>Agaricomycetidae</taxon>
        <taxon>Agaricales</taxon>
        <taxon>Agaricineae</taxon>
        <taxon>Psathyrellaceae</taxon>
        <taxon>Ephemerocybe</taxon>
    </lineage>
</organism>
<keyword evidence="3" id="KW-1185">Reference proteome</keyword>
<proteinExistence type="predicted"/>
<feature type="domain" description="RNase H type-1" evidence="1">
    <location>
        <begin position="1"/>
        <end position="99"/>
    </location>
</feature>
<protein>
    <recommendedName>
        <fullName evidence="1">RNase H type-1 domain-containing protein</fullName>
    </recommendedName>
</protein>
<evidence type="ECO:0000259" key="1">
    <source>
        <dbReference type="PROSITE" id="PS50879"/>
    </source>
</evidence>
<dbReference type="InterPro" id="IPR002156">
    <property type="entry name" value="RNaseH_domain"/>
</dbReference>
<reference evidence="2 3" key="1">
    <citation type="submission" date="2020-07" db="EMBL/GenBank/DDBJ databases">
        <title>Comparative genomics of pyrophilous fungi reveals a link between fire events and developmental genes.</title>
        <authorList>
            <consortium name="DOE Joint Genome Institute"/>
            <person name="Steindorff A.S."/>
            <person name="Carver A."/>
            <person name="Calhoun S."/>
            <person name="Stillman K."/>
            <person name="Liu H."/>
            <person name="Lipzen A."/>
            <person name="Pangilinan J."/>
            <person name="Labutti K."/>
            <person name="Bruns T.D."/>
            <person name="Grigoriev I.V."/>
        </authorList>
    </citation>
    <scope>NUCLEOTIDE SEQUENCE [LARGE SCALE GENOMIC DNA]</scope>
    <source>
        <strain evidence="2 3">CBS 144469</strain>
    </source>
</reference>